<evidence type="ECO:0000313" key="2">
    <source>
        <dbReference type="EMBL" id="KAF6834633.1"/>
    </source>
</evidence>
<proteinExistence type="predicted"/>
<feature type="compositionally biased region" description="Polar residues" evidence="1">
    <location>
        <begin position="19"/>
        <end position="36"/>
    </location>
</feature>
<accession>A0A8H6NJ14</accession>
<gene>
    <name evidence="2" type="ORF">CMUS01_06067</name>
</gene>
<protein>
    <submittedName>
        <fullName evidence="2">Uncharacterized protein</fullName>
    </submittedName>
</protein>
<comment type="caution">
    <text evidence="2">The sequence shown here is derived from an EMBL/GenBank/DDBJ whole genome shotgun (WGS) entry which is preliminary data.</text>
</comment>
<evidence type="ECO:0000256" key="1">
    <source>
        <dbReference type="SAM" id="MobiDB-lite"/>
    </source>
</evidence>
<reference evidence="2" key="1">
    <citation type="journal article" date="2020" name="Phytopathology">
        <title>Genome Sequence Resources of Colletotrichum truncatum, C. plurivorum, C. musicola, and C. sojae: Four Species Pathogenic to Soybean (Glycine max).</title>
        <authorList>
            <person name="Rogerio F."/>
            <person name="Boufleur T.R."/>
            <person name="Ciampi-Guillardi M."/>
            <person name="Sukno S.A."/>
            <person name="Thon M.R."/>
            <person name="Massola Junior N.S."/>
            <person name="Baroncelli R."/>
        </authorList>
    </citation>
    <scope>NUCLEOTIDE SEQUENCE</scope>
    <source>
        <strain evidence="2">LFN0074</strain>
    </source>
</reference>
<dbReference type="AlphaFoldDB" id="A0A8H6NJ14"/>
<feature type="region of interest" description="Disordered" evidence="1">
    <location>
        <begin position="1"/>
        <end position="68"/>
    </location>
</feature>
<evidence type="ECO:0000313" key="3">
    <source>
        <dbReference type="Proteomes" id="UP000639643"/>
    </source>
</evidence>
<organism evidence="2 3">
    <name type="scientific">Colletotrichum musicola</name>
    <dbReference type="NCBI Taxonomy" id="2175873"/>
    <lineage>
        <taxon>Eukaryota</taxon>
        <taxon>Fungi</taxon>
        <taxon>Dikarya</taxon>
        <taxon>Ascomycota</taxon>
        <taxon>Pezizomycotina</taxon>
        <taxon>Sordariomycetes</taxon>
        <taxon>Hypocreomycetidae</taxon>
        <taxon>Glomerellales</taxon>
        <taxon>Glomerellaceae</taxon>
        <taxon>Colletotrichum</taxon>
        <taxon>Colletotrichum orchidearum species complex</taxon>
    </lineage>
</organism>
<sequence length="378" mass="41272">MGSGQAPPQWDRIVGSVCGNGQESTAQGTESSSEETPLSKAGRQGRKDTGVGQPSEDPRPTGQEGVSSVRRCFPPNLYLAIVNCPALAVATTIQSNLQGRTGKSTVMDHWEASRLTVAIAKTMSEQHQHHCEGPPSRVVCLWSPCAPSLSRLSVVLTVGMADWTKPTDHRLLFAHFPVKAACQNSIVGASSPFAPYLLIFGSPMQPQHAFPEWRWLLGLGLPLFAVEIIIRIACRRRRYHYPNNTANLPDLRVAEPWHKIPPNRQTSVVMSRLDIIRTNLLHDSRGSPQTPLPTLCVRLPRLVVDFYCHGLPHGPSPNLACPAGASEFGPDLSSLPAAVGTWDANPGTIKRSRACFQRLPRYDREPAIGCRAARLRTA</sequence>
<dbReference type="EMBL" id="WIGM01000192">
    <property type="protein sequence ID" value="KAF6834633.1"/>
    <property type="molecule type" value="Genomic_DNA"/>
</dbReference>
<keyword evidence="3" id="KW-1185">Reference proteome</keyword>
<dbReference type="Proteomes" id="UP000639643">
    <property type="component" value="Unassembled WGS sequence"/>
</dbReference>
<name>A0A8H6NJ14_9PEZI</name>